<dbReference type="AlphaFoldDB" id="A0A4T2GPU7"/>
<protein>
    <submittedName>
        <fullName evidence="3">Type II toxin-antitoxin system RelE/ParE family toxin</fullName>
    </submittedName>
</protein>
<proteinExistence type="inferred from homology"/>
<name>A0A4T2GPU7_STRSU</name>
<dbReference type="Pfam" id="PF05016">
    <property type="entry name" value="ParE_toxin"/>
    <property type="match status" value="1"/>
</dbReference>
<dbReference type="SUPFAM" id="SSF143011">
    <property type="entry name" value="RelE-like"/>
    <property type="match status" value="1"/>
</dbReference>
<comment type="caution">
    <text evidence="3">The sequence shown here is derived from an EMBL/GenBank/DDBJ whole genome shotgun (WGS) entry which is preliminary data.</text>
</comment>
<dbReference type="EMBL" id="SSXO01000001">
    <property type="protein sequence ID" value="TII01063.1"/>
    <property type="molecule type" value="Genomic_DNA"/>
</dbReference>
<keyword evidence="2" id="KW-1277">Toxin-antitoxin system</keyword>
<comment type="similarity">
    <text evidence="1">Belongs to the RelE toxin family.</text>
</comment>
<evidence type="ECO:0000313" key="3">
    <source>
        <dbReference type="EMBL" id="TII01063.1"/>
    </source>
</evidence>
<organism evidence="3 4">
    <name type="scientific">Streptococcus suis</name>
    <dbReference type="NCBI Taxonomy" id="1307"/>
    <lineage>
        <taxon>Bacteria</taxon>
        <taxon>Bacillati</taxon>
        <taxon>Bacillota</taxon>
        <taxon>Bacilli</taxon>
        <taxon>Lactobacillales</taxon>
        <taxon>Streptococcaceae</taxon>
        <taxon>Streptococcus</taxon>
    </lineage>
</organism>
<gene>
    <name evidence="3" type="ORF">FAJ39_01680</name>
</gene>
<dbReference type="InterPro" id="IPR035093">
    <property type="entry name" value="RelE/ParE_toxin_dom_sf"/>
</dbReference>
<evidence type="ECO:0000256" key="2">
    <source>
        <dbReference type="ARBA" id="ARBA00022649"/>
    </source>
</evidence>
<dbReference type="NCBIfam" id="TIGR02385">
    <property type="entry name" value="RelE_StbE"/>
    <property type="match status" value="1"/>
</dbReference>
<evidence type="ECO:0000256" key="1">
    <source>
        <dbReference type="ARBA" id="ARBA00006226"/>
    </source>
</evidence>
<dbReference type="InterPro" id="IPR007712">
    <property type="entry name" value="RelE/ParE_toxin"/>
</dbReference>
<dbReference type="PANTHER" id="PTHR35601">
    <property type="entry name" value="TOXIN RELE"/>
    <property type="match status" value="1"/>
</dbReference>
<dbReference type="Gene3D" id="3.30.2310.20">
    <property type="entry name" value="RelE-like"/>
    <property type="match status" value="1"/>
</dbReference>
<evidence type="ECO:0000313" key="4">
    <source>
        <dbReference type="Proteomes" id="UP000305165"/>
    </source>
</evidence>
<dbReference type="PANTHER" id="PTHR35601:SF1">
    <property type="entry name" value="TOXIN RELE"/>
    <property type="match status" value="1"/>
</dbReference>
<reference evidence="3 4" key="1">
    <citation type="submission" date="2019-04" db="EMBL/GenBank/DDBJ databases">
        <title>Genome analysis of Streptococcus suis strain WUSS424.</title>
        <authorList>
            <person name="Chen H."/>
            <person name="Gao X."/>
            <person name="Wu Z."/>
        </authorList>
    </citation>
    <scope>NUCLEOTIDE SEQUENCE [LARGE SCALE GENOMIC DNA]</scope>
    <source>
        <strain evidence="3 4">WUSS424</strain>
    </source>
</reference>
<dbReference type="Proteomes" id="UP000305165">
    <property type="component" value="Unassembled WGS sequence"/>
</dbReference>
<accession>A0A4T2GPU7</accession>
<sequence length="92" mass="10694">MAKYRVDYAPSFFEDMDKLDKGTSRQIARWIDKHLVDVVFPRSPGKYLTGHLAGYVRFRVGNYRIIAVVDEGELVLLNLHVGHRSDIYKKLK</sequence>
<dbReference type="OrthoDB" id="9805098at2"/>